<keyword evidence="1" id="KW-0808">Transferase</keyword>
<dbReference type="InterPro" id="IPR001451">
    <property type="entry name" value="Hexapep"/>
</dbReference>
<evidence type="ECO:0000313" key="2">
    <source>
        <dbReference type="Proteomes" id="UP000255528"/>
    </source>
</evidence>
<reference evidence="1 2" key="1">
    <citation type="submission" date="2018-06" db="EMBL/GenBank/DDBJ databases">
        <authorList>
            <consortium name="Pathogen Informatics"/>
            <person name="Doyle S."/>
        </authorList>
    </citation>
    <scope>NUCLEOTIDE SEQUENCE [LARGE SCALE GENOMIC DNA]</scope>
    <source>
        <strain evidence="1 2">NCTC12119</strain>
    </source>
</reference>
<dbReference type="EMBL" id="UIGI01000001">
    <property type="protein sequence ID" value="SUW63084.1"/>
    <property type="molecule type" value="Genomic_DNA"/>
</dbReference>
<dbReference type="EC" id="2.3.1.79" evidence="1"/>
<name>A0A381C580_9ENTR</name>
<dbReference type="Proteomes" id="UP000255528">
    <property type="component" value="Unassembled WGS sequence"/>
</dbReference>
<dbReference type="Pfam" id="PF14602">
    <property type="entry name" value="Hexapep_2"/>
    <property type="match status" value="1"/>
</dbReference>
<dbReference type="InterPro" id="IPR051159">
    <property type="entry name" value="Hexapeptide_acetyltransf"/>
</dbReference>
<dbReference type="InterPro" id="IPR011004">
    <property type="entry name" value="Trimer_LpxA-like_sf"/>
</dbReference>
<protein>
    <submittedName>
        <fullName evidence="1">Maltose O-acetyltransferase</fullName>
        <ecNumber evidence="1">2.3.1.79</ecNumber>
    </submittedName>
</protein>
<dbReference type="PANTHER" id="PTHR23416:SF78">
    <property type="entry name" value="LIPOPOLYSACCHARIDE BIOSYNTHESIS O-ACETYL TRANSFERASE WBBJ-RELATED"/>
    <property type="match status" value="1"/>
</dbReference>
<dbReference type="Gene3D" id="2.160.10.10">
    <property type="entry name" value="Hexapeptide repeat proteins"/>
    <property type="match status" value="1"/>
</dbReference>
<dbReference type="CDD" id="cd04647">
    <property type="entry name" value="LbH_MAT_like"/>
    <property type="match status" value="1"/>
</dbReference>
<keyword evidence="1" id="KW-0012">Acyltransferase</keyword>
<proteinExistence type="predicted"/>
<sequence length="196" mass="22010">MYELIYRVKRKLTCLITGKLYSLSFNSFGRKSTIYQPDLLQGVRYFEIGENTHIQKGLWALALKINSKSPLLKIGSNVYIGRYCHLVSVSELIIENDALIADKVYISDNVHEYTNINKAIAKQPVALKREVRIGQGCWIGENVSIIGANVGKNSVVAANSVVVKDVPDYTVVAGVPARVIKKYCFERKEWIAETNQ</sequence>
<gene>
    <name evidence="1" type="primary">maa_1</name>
    <name evidence="1" type="ORF">NCTC12119_01559</name>
</gene>
<dbReference type="GO" id="GO:0008925">
    <property type="term" value="F:maltose O-acetyltransferase activity"/>
    <property type="evidence" value="ECO:0007669"/>
    <property type="project" value="UniProtKB-EC"/>
</dbReference>
<dbReference type="AlphaFoldDB" id="A0A381C580"/>
<dbReference type="PANTHER" id="PTHR23416">
    <property type="entry name" value="SIALIC ACID SYNTHASE-RELATED"/>
    <property type="match status" value="1"/>
</dbReference>
<dbReference type="SUPFAM" id="SSF51161">
    <property type="entry name" value="Trimeric LpxA-like enzymes"/>
    <property type="match status" value="1"/>
</dbReference>
<dbReference type="RefSeq" id="WP_115627887.1">
    <property type="nucleotide sequence ID" value="NZ_UIGI01000001.1"/>
</dbReference>
<organism evidence="1 2">
    <name type="scientific">Buttiauxella agrestis</name>
    <dbReference type="NCBI Taxonomy" id="82977"/>
    <lineage>
        <taxon>Bacteria</taxon>
        <taxon>Pseudomonadati</taxon>
        <taxon>Pseudomonadota</taxon>
        <taxon>Gammaproteobacteria</taxon>
        <taxon>Enterobacterales</taxon>
        <taxon>Enterobacteriaceae</taxon>
        <taxon>Buttiauxella</taxon>
    </lineage>
</organism>
<evidence type="ECO:0000313" key="1">
    <source>
        <dbReference type="EMBL" id="SUW63084.1"/>
    </source>
</evidence>
<accession>A0A381C580</accession>